<feature type="domain" description="Phosphatidic acid phosphatase type 2/haloperoxidase" evidence="11">
    <location>
        <begin position="57"/>
        <end position="164"/>
    </location>
</feature>
<feature type="transmembrane region" description="Helical" evidence="10">
    <location>
        <begin position="109"/>
        <end position="137"/>
    </location>
</feature>
<dbReference type="InterPro" id="IPR036938">
    <property type="entry name" value="PAP2/HPO_sf"/>
</dbReference>
<evidence type="ECO:0000313" key="12">
    <source>
        <dbReference type="EMBL" id="NMQ18772.1"/>
    </source>
</evidence>
<organism evidence="12 13">
    <name type="scientific">Candidatus Competibacter phosphatis</name>
    <dbReference type="NCBI Taxonomy" id="221280"/>
    <lineage>
        <taxon>Bacteria</taxon>
        <taxon>Pseudomonadati</taxon>
        <taxon>Pseudomonadota</taxon>
        <taxon>Gammaproteobacteria</taxon>
        <taxon>Candidatus Competibacteraceae</taxon>
        <taxon>Candidatus Competibacter</taxon>
    </lineage>
</organism>
<protein>
    <recommendedName>
        <fullName evidence="2">undecaprenyl-diphosphate phosphatase</fullName>
        <ecNumber evidence="2">3.6.1.27</ecNumber>
    </recommendedName>
    <alternativeName>
        <fullName evidence="8">Undecaprenyl pyrophosphate phosphatase</fullName>
    </alternativeName>
</protein>
<name>A0ABX1THD4_9GAMM</name>
<evidence type="ECO:0000313" key="13">
    <source>
        <dbReference type="Proteomes" id="UP000760480"/>
    </source>
</evidence>
<evidence type="ECO:0000256" key="6">
    <source>
        <dbReference type="ARBA" id="ARBA00022989"/>
    </source>
</evidence>
<dbReference type="PANTHER" id="PTHR14969">
    <property type="entry name" value="SPHINGOSINE-1-PHOSPHATE PHOSPHOHYDROLASE"/>
    <property type="match status" value="1"/>
</dbReference>
<proteinExistence type="predicted"/>
<feature type="transmembrane region" description="Helical" evidence="10">
    <location>
        <begin position="24"/>
        <end position="49"/>
    </location>
</feature>
<keyword evidence="3" id="KW-1003">Cell membrane</keyword>
<dbReference type="SMART" id="SM00014">
    <property type="entry name" value="acidPPc"/>
    <property type="match status" value="1"/>
</dbReference>
<comment type="subcellular location">
    <subcellularLocation>
        <location evidence="1">Cell membrane</location>
        <topology evidence="1">Multi-pass membrane protein</topology>
    </subcellularLocation>
</comment>
<comment type="caution">
    <text evidence="12">The sequence shown here is derived from an EMBL/GenBank/DDBJ whole genome shotgun (WGS) entry which is preliminary data.</text>
</comment>
<dbReference type="PANTHER" id="PTHR14969:SF62">
    <property type="entry name" value="DECAPRENYLPHOSPHORYL-5-PHOSPHORIBOSE PHOSPHATASE RV3807C-RELATED"/>
    <property type="match status" value="1"/>
</dbReference>
<evidence type="ECO:0000256" key="2">
    <source>
        <dbReference type="ARBA" id="ARBA00012374"/>
    </source>
</evidence>
<keyword evidence="5" id="KW-0378">Hydrolase</keyword>
<evidence type="ECO:0000256" key="1">
    <source>
        <dbReference type="ARBA" id="ARBA00004651"/>
    </source>
</evidence>
<sequence length="166" mass="18206">MAELDLAWCLRFNRASQRRGLERLFAVVSRLGDGVFWYTLMLALLFVLGETALPVVARMLVAGTLALALYKWLKSRTTRLRPCARHDHIRASVAPLDEYSFPSGHTLHAVSFSIVAVCAYPALAWLVVPFTVLVALSRVVLGLHYPSDVLAGALLGSGLATLVLQF</sequence>
<dbReference type="EMBL" id="SPMZ01000016">
    <property type="protein sequence ID" value="NMQ18772.1"/>
    <property type="molecule type" value="Genomic_DNA"/>
</dbReference>
<dbReference type="EC" id="3.6.1.27" evidence="2"/>
<keyword evidence="13" id="KW-1185">Reference proteome</keyword>
<evidence type="ECO:0000259" key="11">
    <source>
        <dbReference type="SMART" id="SM00014"/>
    </source>
</evidence>
<evidence type="ECO:0000256" key="5">
    <source>
        <dbReference type="ARBA" id="ARBA00022801"/>
    </source>
</evidence>
<dbReference type="Pfam" id="PF01569">
    <property type="entry name" value="PAP2"/>
    <property type="match status" value="1"/>
</dbReference>
<reference evidence="12 13" key="1">
    <citation type="submission" date="2019-03" db="EMBL/GenBank/DDBJ databases">
        <title>Metabolic reconstructions from genomes of highly enriched 'Candidatus Accumulibacter' and 'Candidatus Competibacter' bioreactor populations.</title>
        <authorList>
            <person name="Annavajhala M.K."/>
            <person name="Welles L."/>
            <person name="Abbas B."/>
            <person name="Sorokin D."/>
            <person name="Park H."/>
            <person name="Van Loosdrecht M."/>
            <person name="Chandran K."/>
        </authorList>
    </citation>
    <scope>NUCLEOTIDE SEQUENCE [LARGE SCALE GENOMIC DNA]</scope>
    <source>
        <strain evidence="12 13">SBR_G</strain>
    </source>
</reference>
<gene>
    <name evidence="12" type="ORF">E4P82_05870</name>
</gene>
<evidence type="ECO:0000256" key="7">
    <source>
        <dbReference type="ARBA" id="ARBA00023136"/>
    </source>
</evidence>
<dbReference type="SUPFAM" id="SSF48317">
    <property type="entry name" value="Acid phosphatase/Vanadium-dependent haloperoxidase"/>
    <property type="match status" value="1"/>
</dbReference>
<dbReference type="InterPro" id="IPR000326">
    <property type="entry name" value="PAP2/HPO"/>
</dbReference>
<keyword evidence="6 10" id="KW-1133">Transmembrane helix</keyword>
<evidence type="ECO:0000256" key="9">
    <source>
        <dbReference type="ARBA" id="ARBA00047594"/>
    </source>
</evidence>
<accession>A0ABX1THD4</accession>
<evidence type="ECO:0000256" key="10">
    <source>
        <dbReference type="SAM" id="Phobius"/>
    </source>
</evidence>
<dbReference type="Gene3D" id="1.20.144.10">
    <property type="entry name" value="Phosphatidic acid phosphatase type 2/haloperoxidase"/>
    <property type="match status" value="1"/>
</dbReference>
<evidence type="ECO:0000256" key="3">
    <source>
        <dbReference type="ARBA" id="ARBA00022475"/>
    </source>
</evidence>
<dbReference type="Proteomes" id="UP000760480">
    <property type="component" value="Unassembled WGS sequence"/>
</dbReference>
<comment type="catalytic activity">
    <reaction evidence="9">
        <text>di-trans,octa-cis-undecaprenyl diphosphate + H2O = di-trans,octa-cis-undecaprenyl phosphate + phosphate + H(+)</text>
        <dbReference type="Rhea" id="RHEA:28094"/>
        <dbReference type="ChEBI" id="CHEBI:15377"/>
        <dbReference type="ChEBI" id="CHEBI:15378"/>
        <dbReference type="ChEBI" id="CHEBI:43474"/>
        <dbReference type="ChEBI" id="CHEBI:58405"/>
        <dbReference type="ChEBI" id="CHEBI:60392"/>
        <dbReference type="EC" id="3.6.1.27"/>
    </reaction>
</comment>
<evidence type="ECO:0000256" key="8">
    <source>
        <dbReference type="ARBA" id="ARBA00032707"/>
    </source>
</evidence>
<keyword evidence="7 10" id="KW-0472">Membrane</keyword>
<feature type="transmembrane region" description="Helical" evidence="10">
    <location>
        <begin position="143"/>
        <end position="164"/>
    </location>
</feature>
<keyword evidence="4 10" id="KW-0812">Transmembrane</keyword>
<evidence type="ECO:0000256" key="4">
    <source>
        <dbReference type="ARBA" id="ARBA00022692"/>
    </source>
</evidence>